<gene>
    <name evidence="4" type="ORF">H5V44_11690</name>
</gene>
<keyword evidence="1" id="KW-0479">Metal-binding</keyword>
<evidence type="ECO:0000259" key="3">
    <source>
        <dbReference type="PROSITE" id="PS50966"/>
    </source>
</evidence>
<evidence type="ECO:0000256" key="2">
    <source>
        <dbReference type="SAM" id="MobiDB-lite"/>
    </source>
</evidence>
<keyword evidence="5" id="KW-1185">Reference proteome</keyword>
<dbReference type="AlphaFoldDB" id="A0A7J9SLQ5"/>
<evidence type="ECO:0000256" key="1">
    <source>
        <dbReference type="PROSITE-ProRule" id="PRU00325"/>
    </source>
</evidence>
<feature type="compositionally biased region" description="Basic and acidic residues" evidence="2">
    <location>
        <begin position="257"/>
        <end position="266"/>
    </location>
</feature>
<dbReference type="GO" id="GO:0008270">
    <property type="term" value="F:zinc ion binding"/>
    <property type="evidence" value="ECO:0007669"/>
    <property type="project" value="UniProtKB-KW"/>
</dbReference>
<name>A0A7J9SLQ5_9EURY</name>
<evidence type="ECO:0000313" key="5">
    <source>
        <dbReference type="Proteomes" id="UP000546257"/>
    </source>
</evidence>
<organism evidence="4 5">
    <name type="scientific">Halobellus ruber</name>
    <dbReference type="NCBI Taxonomy" id="2761102"/>
    <lineage>
        <taxon>Archaea</taxon>
        <taxon>Methanobacteriati</taxon>
        <taxon>Methanobacteriota</taxon>
        <taxon>Stenosarchaea group</taxon>
        <taxon>Halobacteria</taxon>
        <taxon>Halobacteriales</taxon>
        <taxon>Haloferacaceae</taxon>
        <taxon>Halobellus</taxon>
    </lineage>
</organism>
<dbReference type="EMBL" id="JACKXD010000004">
    <property type="protein sequence ID" value="MBB6646937.1"/>
    <property type="molecule type" value="Genomic_DNA"/>
</dbReference>
<proteinExistence type="predicted"/>
<dbReference type="Proteomes" id="UP000546257">
    <property type="component" value="Unassembled WGS sequence"/>
</dbReference>
<feature type="region of interest" description="Disordered" evidence="2">
    <location>
        <begin position="250"/>
        <end position="273"/>
    </location>
</feature>
<protein>
    <submittedName>
        <fullName evidence="4">SWIM zinc finger family protein</fullName>
    </submittedName>
</protein>
<feature type="compositionally biased region" description="Basic and acidic residues" evidence="2">
    <location>
        <begin position="12"/>
        <end position="24"/>
    </location>
</feature>
<accession>A0A7J9SLQ5</accession>
<keyword evidence="1" id="KW-0863">Zinc-finger</keyword>
<evidence type="ECO:0000313" key="4">
    <source>
        <dbReference type="EMBL" id="MBB6646937.1"/>
    </source>
</evidence>
<keyword evidence="1" id="KW-0862">Zinc</keyword>
<feature type="compositionally biased region" description="Basic and acidic residues" evidence="2">
    <location>
        <begin position="31"/>
        <end position="45"/>
    </location>
</feature>
<dbReference type="InterPro" id="IPR007527">
    <property type="entry name" value="Znf_SWIM"/>
</dbReference>
<comment type="caution">
    <text evidence="4">The sequence shown here is derived from an EMBL/GenBank/DDBJ whole genome shotgun (WGS) entry which is preliminary data.</text>
</comment>
<reference evidence="4 5" key="1">
    <citation type="submission" date="2020-08" db="EMBL/GenBank/DDBJ databases">
        <authorList>
            <person name="Seo M.-J."/>
        </authorList>
    </citation>
    <scope>NUCLEOTIDE SEQUENCE [LARGE SCALE GENOMIC DNA]</scope>
    <source>
        <strain evidence="4 5">MBLA0160</strain>
    </source>
</reference>
<dbReference type="PROSITE" id="PS50966">
    <property type="entry name" value="ZF_SWIM"/>
    <property type="match status" value="1"/>
</dbReference>
<feature type="region of interest" description="Disordered" evidence="2">
    <location>
        <begin position="1"/>
        <end position="67"/>
    </location>
</feature>
<feature type="domain" description="SWIM-type" evidence="3">
    <location>
        <begin position="96"/>
        <end position="128"/>
    </location>
</feature>
<dbReference type="Pfam" id="PF04434">
    <property type="entry name" value="SWIM"/>
    <property type="match status" value="1"/>
</dbReference>
<feature type="compositionally biased region" description="Polar residues" evidence="2">
    <location>
        <begin position="1"/>
        <end position="11"/>
    </location>
</feature>
<sequence>MTHPAHQSASTDPDRTAAPDRSDPETDCPDTTDRPDSDAGRLDGSRRRRFDPDGPGPRTFPAEGYEGRAYRARAEPMTVWPLRDGRYLVAREGRTYVVDAERATCTCPDSTIRGARCKHVRRVAIEIDAGTVPAPDERERPCAVCGGPAFVAADADGPALCARHDHAPGDLVADRETGNLLVVASATGRRADDVRTDENRLVADYDTNAAYGRHEPVFAARYVDALPGRRAAAPGRTYLFPASRLRPVEVDSAATDRSTDPGRERCTSAARAG</sequence>